<dbReference type="RefSeq" id="WP_397022438.1">
    <property type="nucleotide sequence ID" value="NZ_JBITMB010000005.1"/>
</dbReference>
<dbReference type="Pfam" id="PF21597">
    <property type="entry name" value="TetR_C_43"/>
    <property type="match status" value="1"/>
</dbReference>
<dbReference type="PANTHER" id="PTHR30055:SF234">
    <property type="entry name" value="HTH-TYPE TRANSCRIPTIONAL REGULATOR BETI"/>
    <property type="match status" value="1"/>
</dbReference>
<dbReference type="Proteomes" id="UP001612928">
    <property type="component" value="Unassembled WGS sequence"/>
</dbReference>
<protein>
    <submittedName>
        <fullName evidence="7">TetR/AcrR family transcriptional regulator</fullName>
    </submittedName>
</protein>
<keyword evidence="8" id="KW-1185">Reference proteome</keyword>
<evidence type="ECO:0000259" key="6">
    <source>
        <dbReference type="PROSITE" id="PS50977"/>
    </source>
</evidence>
<dbReference type="PRINTS" id="PR00455">
    <property type="entry name" value="HTHTETR"/>
</dbReference>
<evidence type="ECO:0000256" key="2">
    <source>
        <dbReference type="ARBA" id="ARBA00023125"/>
    </source>
</evidence>
<sequence>MRADAQRNLDKIVIAAAEVVAEQGVGAPMKLIARRAGVGVGTLYRRFPDRESLIAAIGEYYVESLTEALRRAAERAPDAWSGLRAFVLWAAEEGRGALATALAGLPEDAFRGDAGFARKRREWYGLLDRLVERTRDDGTLRAGVVTEDVVALLELFTCHPGDLPSRVAADPGRFLRLMLDGFRTEAAAPFTPPPPTLWDAPPGPVS</sequence>
<keyword evidence="1" id="KW-0805">Transcription regulation</keyword>
<dbReference type="SUPFAM" id="SSF48498">
    <property type="entry name" value="Tetracyclin repressor-like, C-terminal domain"/>
    <property type="match status" value="1"/>
</dbReference>
<gene>
    <name evidence="7" type="ORF">ACIBP5_21140</name>
</gene>
<comment type="caution">
    <text evidence="7">The sequence shown here is derived from an EMBL/GenBank/DDBJ whole genome shotgun (WGS) entry which is preliminary data.</text>
</comment>
<evidence type="ECO:0000313" key="7">
    <source>
        <dbReference type="EMBL" id="MFI7442480.1"/>
    </source>
</evidence>
<keyword evidence="3" id="KW-0804">Transcription</keyword>
<dbReference type="InterPro" id="IPR050109">
    <property type="entry name" value="HTH-type_TetR-like_transc_reg"/>
</dbReference>
<feature type="DNA-binding region" description="H-T-H motif" evidence="4">
    <location>
        <begin position="28"/>
        <end position="47"/>
    </location>
</feature>
<dbReference type="SUPFAM" id="SSF46689">
    <property type="entry name" value="Homeodomain-like"/>
    <property type="match status" value="1"/>
</dbReference>
<keyword evidence="2 4" id="KW-0238">DNA-binding</keyword>
<dbReference type="InterPro" id="IPR009057">
    <property type="entry name" value="Homeodomain-like_sf"/>
</dbReference>
<feature type="compositionally biased region" description="Pro residues" evidence="5">
    <location>
        <begin position="190"/>
        <end position="206"/>
    </location>
</feature>
<name>A0ABW8A7C6_9ACTN</name>
<organism evidence="7 8">
    <name type="scientific">Nonomuraea indica</name>
    <dbReference type="NCBI Taxonomy" id="1581193"/>
    <lineage>
        <taxon>Bacteria</taxon>
        <taxon>Bacillati</taxon>
        <taxon>Actinomycetota</taxon>
        <taxon>Actinomycetes</taxon>
        <taxon>Streptosporangiales</taxon>
        <taxon>Streptosporangiaceae</taxon>
        <taxon>Nonomuraea</taxon>
    </lineage>
</organism>
<evidence type="ECO:0000313" key="8">
    <source>
        <dbReference type="Proteomes" id="UP001612928"/>
    </source>
</evidence>
<dbReference type="PROSITE" id="PS50977">
    <property type="entry name" value="HTH_TETR_2"/>
    <property type="match status" value="1"/>
</dbReference>
<dbReference type="PANTHER" id="PTHR30055">
    <property type="entry name" value="HTH-TYPE TRANSCRIPTIONAL REGULATOR RUTR"/>
    <property type="match status" value="1"/>
</dbReference>
<dbReference type="Pfam" id="PF00440">
    <property type="entry name" value="TetR_N"/>
    <property type="match status" value="1"/>
</dbReference>
<evidence type="ECO:0000256" key="1">
    <source>
        <dbReference type="ARBA" id="ARBA00023015"/>
    </source>
</evidence>
<evidence type="ECO:0000256" key="4">
    <source>
        <dbReference type="PROSITE-ProRule" id="PRU00335"/>
    </source>
</evidence>
<dbReference type="InterPro" id="IPR001647">
    <property type="entry name" value="HTH_TetR"/>
</dbReference>
<reference evidence="7 8" key="1">
    <citation type="submission" date="2024-10" db="EMBL/GenBank/DDBJ databases">
        <title>The Natural Products Discovery Center: Release of the First 8490 Sequenced Strains for Exploring Actinobacteria Biosynthetic Diversity.</title>
        <authorList>
            <person name="Kalkreuter E."/>
            <person name="Kautsar S.A."/>
            <person name="Yang D."/>
            <person name="Bader C.D."/>
            <person name="Teijaro C.N."/>
            <person name="Fluegel L."/>
            <person name="Davis C.M."/>
            <person name="Simpson J.R."/>
            <person name="Lauterbach L."/>
            <person name="Steele A.D."/>
            <person name="Gui C."/>
            <person name="Meng S."/>
            <person name="Li G."/>
            <person name="Viehrig K."/>
            <person name="Ye F."/>
            <person name="Su P."/>
            <person name="Kiefer A.F."/>
            <person name="Nichols A."/>
            <person name="Cepeda A.J."/>
            <person name="Yan W."/>
            <person name="Fan B."/>
            <person name="Jiang Y."/>
            <person name="Adhikari A."/>
            <person name="Zheng C.-J."/>
            <person name="Schuster L."/>
            <person name="Cowan T.M."/>
            <person name="Smanski M.J."/>
            <person name="Chevrette M.G."/>
            <person name="De Carvalho L.P.S."/>
            <person name="Shen B."/>
        </authorList>
    </citation>
    <scope>NUCLEOTIDE SEQUENCE [LARGE SCALE GENOMIC DNA]</scope>
    <source>
        <strain evidence="7 8">NPDC049503</strain>
    </source>
</reference>
<feature type="domain" description="HTH tetR-type" evidence="6">
    <location>
        <begin position="6"/>
        <end position="65"/>
    </location>
</feature>
<dbReference type="EMBL" id="JBITMB010000005">
    <property type="protein sequence ID" value="MFI7442480.1"/>
    <property type="molecule type" value="Genomic_DNA"/>
</dbReference>
<proteinExistence type="predicted"/>
<feature type="region of interest" description="Disordered" evidence="5">
    <location>
        <begin position="187"/>
        <end position="206"/>
    </location>
</feature>
<dbReference type="InterPro" id="IPR036271">
    <property type="entry name" value="Tet_transcr_reg_TetR-rel_C_sf"/>
</dbReference>
<dbReference type="InterPro" id="IPR049445">
    <property type="entry name" value="TetR_SbtR-like_C"/>
</dbReference>
<evidence type="ECO:0000256" key="5">
    <source>
        <dbReference type="SAM" id="MobiDB-lite"/>
    </source>
</evidence>
<evidence type="ECO:0000256" key="3">
    <source>
        <dbReference type="ARBA" id="ARBA00023163"/>
    </source>
</evidence>
<accession>A0ABW8A7C6</accession>
<dbReference type="Gene3D" id="1.10.357.10">
    <property type="entry name" value="Tetracycline Repressor, domain 2"/>
    <property type="match status" value="1"/>
</dbReference>